<dbReference type="GO" id="GO:0016787">
    <property type="term" value="F:hydrolase activity"/>
    <property type="evidence" value="ECO:0007669"/>
    <property type="project" value="UniProtKB-KW"/>
</dbReference>
<evidence type="ECO:0000313" key="3">
    <source>
        <dbReference type="EMBL" id="CQD19523.1"/>
    </source>
</evidence>
<reference evidence="3 4" key="1">
    <citation type="submission" date="2015-03" db="EMBL/GenBank/DDBJ databases">
        <authorList>
            <person name="Murphy D."/>
        </authorList>
    </citation>
    <scope>NUCLEOTIDE SEQUENCE [LARGE SCALE GENOMIC DNA]</scope>
    <source>
        <strain evidence="3 4">D16</strain>
    </source>
</reference>
<protein>
    <submittedName>
        <fullName evidence="3">Esterase</fullName>
    </submittedName>
</protein>
<dbReference type="EMBL" id="CTEF01000003">
    <property type="protein sequence ID" value="CQD19523.1"/>
    <property type="molecule type" value="Genomic_DNA"/>
</dbReference>
<dbReference type="AlphaFoldDB" id="A0A0U1DN22"/>
<dbReference type="GO" id="GO:0005576">
    <property type="term" value="C:extracellular region"/>
    <property type="evidence" value="ECO:0007669"/>
    <property type="project" value="InterPro"/>
</dbReference>
<sequence length="340" mass="34593">MAWKRRATVAGGNFSGRSRGVARQLVRDIYSAPVLFTPGRLATAVLAVLVGLSWGTVGTMPAAAAPLPSAQLDFGGMMRTYRVHLPAGGPPSGLVVNLHAAGSTGADQAALTHYDAVGDAYGFAVVYPDGIDYSWADGRGASVPDRQGVDDVGFISALVERLVTENGIPRGRVYATGLSAGGFMANRLACDRADLFAAIAPVAGTLGTNVGCNPSRPVAVLATYGTADPIVPFDGGPMTGRGGGSTVVSGPAMVDRWRQINGCPAPSDEVLPGTGDGTETHRIASDGCAAGTSVVFMRVDGGGHTWPGVPEILPVQAVGAASRAFDASDASAQFFAAHGR</sequence>
<organism evidence="3 4">
    <name type="scientific">Mycolicibacterium conceptionense</name>
    <dbReference type="NCBI Taxonomy" id="451644"/>
    <lineage>
        <taxon>Bacteria</taxon>
        <taxon>Bacillati</taxon>
        <taxon>Actinomycetota</taxon>
        <taxon>Actinomycetes</taxon>
        <taxon>Mycobacteriales</taxon>
        <taxon>Mycobacteriaceae</taxon>
        <taxon>Mycolicibacterium</taxon>
    </lineage>
</organism>
<proteinExistence type="predicted"/>
<dbReference type="Proteomes" id="UP000182227">
    <property type="component" value="Unassembled WGS sequence"/>
</dbReference>
<accession>A0A0U1DN22</accession>
<evidence type="ECO:0000256" key="1">
    <source>
        <dbReference type="ARBA" id="ARBA00022729"/>
    </source>
</evidence>
<dbReference type="PANTHER" id="PTHR43037">
    <property type="entry name" value="UNNAMED PRODUCT-RELATED"/>
    <property type="match status" value="1"/>
</dbReference>
<name>A0A0U1DN22_9MYCO</name>
<dbReference type="InterPro" id="IPR050955">
    <property type="entry name" value="Plant_Biomass_Hydrol_Est"/>
</dbReference>
<keyword evidence="2" id="KW-0378">Hydrolase</keyword>
<dbReference type="Gene3D" id="3.40.50.1820">
    <property type="entry name" value="alpha/beta hydrolase"/>
    <property type="match status" value="1"/>
</dbReference>
<dbReference type="SUPFAM" id="SSF53474">
    <property type="entry name" value="alpha/beta-Hydrolases"/>
    <property type="match status" value="1"/>
</dbReference>
<keyword evidence="1" id="KW-0732">Signal</keyword>
<evidence type="ECO:0000313" key="4">
    <source>
        <dbReference type="Proteomes" id="UP000182227"/>
    </source>
</evidence>
<dbReference type="InterPro" id="IPR029058">
    <property type="entry name" value="AB_hydrolase_fold"/>
</dbReference>
<dbReference type="PANTHER" id="PTHR43037:SF1">
    <property type="entry name" value="BLL1128 PROTEIN"/>
    <property type="match status" value="1"/>
</dbReference>
<gene>
    <name evidence="3" type="ORF">BN970_04430</name>
</gene>
<dbReference type="InterPro" id="IPR010126">
    <property type="entry name" value="Esterase_phb"/>
</dbReference>
<evidence type="ECO:0000256" key="2">
    <source>
        <dbReference type="ARBA" id="ARBA00022801"/>
    </source>
</evidence>
<dbReference type="Pfam" id="PF10503">
    <property type="entry name" value="Esterase_PHB"/>
    <property type="match status" value="1"/>
</dbReference>